<evidence type="ECO:0000313" key="2">
    <source>
        <dbReference type="Proteomes" id="UP000062973"/>
    </source>
</evidence>
<keyword evidence="2" id="KW-1185">Reference proteome</keyword>
<dbReference type="HOGENOM" id="CLU_2550890_0_0_11"/>
<dbReference type="AlphaFoldDB" id="A0A076MZN6"/>
<dbReference type="KEGG" id="amq:AMETH_6757"/>
<dbReference type="RefSeq" id="WP_017985623.1">
    <property type="nucleotide sequence ID" value="NZ_AQUL01000001.1"/>
</dbReference>
<organism evidence="1 2">
    <name type="scientific">Amycolatopsis methanolica 239</name>
    <dbReference type="NCBI Taxonomy" id="1068978"/>
    <lineage>
        <taxon>Bacteria</taxon>
        <taxon>Bacillati</taxon>
        <taxon>Actinomycetota</taxon>
        <taxon>Actinomycetes</taxon>
        <taxon>Pseudonocardiales</taxon>
        <taxon>Pseudonocardiaceae</taxon>
        <taxon>Amycolatopsis</taxon>
        <taxon>Amycolatopsis methanolica group</taxon>
    </lineage>
</organism>
<dbReference type="PATRIC" id="fig|1068978.7.peg.7256"/>
<reference evidence="1 2" key="1">
    <citation type="submission" date="2014-07" db="EMBL/GenBank/DDBJ databases">
        <title>Whole Genome Sequence of the Amycolatopsis methanolica 239.</title>
        <authorList>
            <person name="Tang B."/>
        </authorList>
    </citation>
    <scope>NUCLEOTIDE SEQUENCE [LARGE SCALE GENOMIC DNA]</scope>
    <source>
        <strain evidence="1 2">239</strain>
    </source>
</reference>
<name>A0A076MZN6_AMYME</name>
<proteinExistence type="predicted"/>
<evidence type="ECO:0000313" key="1">
    <source>
        <dbReference type="EMBL" id="AIJ26849.1"/>
    </source>
</evidence>
<dbReference type="OrthoDB" id="3365759at2"/>
<dbReference type="eggNOG" id="ENOG50301RG">
    <property type="taxonomic scope" value="Bacteria"/>
</dbReference>
<dbReference type="EMBL" id="CP009110">
    <property type="protein sequence ID" value="AIJ26849.1"/>
    <property type="molecule type" value="Genomic_DNA"/>
</dbReference>
<sequence length="82" mass="9205">MHAAGWVSDVWLLWQAKMANFDTFTALETQLLFAAGVAKTLAFVRGSDHPERDALLRFADSAPLDDGDIRAWLDGMRRYHGL</sequence>
<protein>
    <submittedName>
        <fullName evidence="1">Uncharacterized protein</fullName>
    </submittedName>
</protein>
<gene>
    <name evidence="1" type="ORF">AMETH_6757</name>
</gene>
<dbReference type="Proteomes" id="UP000062973">
    <property type="component" value="Chromosome"/>
</dbReference>
<accession>A0A076MZN6</accession>